<name>A0A0A0HZ60_PARBD</name>
<dbReference type="KEGG" id="pbn:PADG_11092"/>
<accession>A0A0A0HZ60</accession>
<dbReference type="Proteomes" id="UP000001628">
    <property type="component" value="Unassembled WGS sequence"/>
</dbReference>
<dbReference type="VEuPathDB" id="FungiDB:PADG_11092"/>
<dbReference type="RefSeq" id="XP_010756693.1">
    <property type="nucleotide sequence ID" value="XM_010758391.1"/>
</dbReference>
<organism evidence="1 2">
    <name type="scientific">Paracoccidioides brasiliensis (strain Pb18)</name>
    <dbReference type="NCBI Taxonomy" id="502780"/>
    <lineage>
        <taxon>Eukaryota</taxon>
        <taxon>Fungi</taxon>
        <taxon>Dikarya</taxon>
        <taxon>Ascomycota</taxon>
        <taxon>Pezizomycotina</taxon>
        <taxon>Eurotiomycetes</taxon>
        <taxon>Eurotiomycetidae</taxon>
        <taxon>Onygenales</taxon>
        <taxon>Ajellomycetaceae</taxon>
        <taxon>Paracoccidioides</taxon>
    </lineage>
</organism>
<gene>
    <name evidence="1" type="ORF">PADG_11092</name>
</gene>
<evidence type="ECO:0000313" key="2">
    <source>
        <dbReference type="Proteomes" id="UP000001628"/>
    </source>
</evidence>
<dbReference type="InParanoid" id="A0A0A0HZ60"/>
<dbReference type="GeneID" id="22586989"/>
<dbReference type="AlphaFoldDB" id="A0A0A0HZ60"/>
<protein>
    <submittedName>
        <fullName evidence="1">Uncharacterized protein</fullName>
    </submittedName>
</protein>
<dbReference type="HOGENOM" id="CLU_2347300_0_0_1"/>
<keyword evidence="2" id="KW-1185">Reference proteome</keyword>
<dbReference type="EMBL" id="KN275957">
    <property type="protein sequence ID" value="KGM92640.1"/>
    <property type="molecule type" value="Genomic_DNA"/>
</dbReference>
<proteinExistence type="predicted"/>
<sequence>MPQQRGESQPAHRLARIQGPVARLSVRSQYGGSSRVDFEVLGPFFADSLRNRRPSVQSESYAEVERNTKCYVHGMVTLRSSCWDSRIVNPGPISAAP</sequence>
<reference evidence="1 2" key="1">
    <citation type="journal article" date="2011" name="PLoS Genet.">
        <title>Comparative genomic analysis of human fungal pathogens causing paracoccidioidomycosis.</title>
        <authorList>
            <person name="Desjardins C.A."/>
            <person name="Champion M.D."/>
            <person name="Holder J.W."/>
            <person name="Muszewska A."/>
            <person name="Goldberg J."/>
            <person name="Bailao A.M."/>
            <person name="Brigido M.M."/>
            <person name="Ferreira M.E."/>
            <person name="Garcia A.M."/>
            <person name="Grynberg M."/>
            <person name="Gujja S."/>
            <person name="Heiman D.I."/>
            <person name="Henn M.R."/>
            <person name="Kodira C.D."/>
            <person name="Leon-Narvaez H."/>
            <person name="Longo L.V."/>
            <person name="Ma L.J."/>
            <person name="Malavazi I."/>
            <person name="Matsuo A.L."/>
            <person name="Morais F.V."/>
            <person name="Pereira M."/>
            <person name="Rodriguez-Brito S."/>
            <person name="Sakthikumar S."/>
            <person name="Salem-Izacc S.M."/>
            <person name="Sykes S.M."/>
            <person name="Teixeira M.M."/>
            <person name="Vallejo M.C."/>
            <person name="Walter M.E."/>
            <person name="Yandava C."/>
            <person name="Young S."/>
            <person name="Zeng Q."/>
            <person name="Zucker J."/>
            <person name="Felipe M.S."/>
            <person name="Goldman G.H."/>
            <person name="Haas B.J."/>
            <person name="McEwen J.G."/>
            <person name="Nino-Vega G."/>
            <person name="Puccia R."/>
            <person name="San-Blas G."/>
            <person name="Soares C.M."/>
            <person name="Birren B.W."/>
            <person name="Cuomo C.A."/>
        </authorList>
    </citation>
    <scope>NUCLEOTIDE SEQUENCE [LARGE SCALE GENOMIC DNA]</scope>
    <source>
        <strain evidence="1 2">Pb18</strain>
    </source>
</reference>
<evidence type="ECO:0000313" key="1">
    <source>
        <dbReference type="EMBL" id="KGM92640.1"/>
    </source>
</evidence>